<sequence length="294" mass="31652">MKAPAVSDSDKPVVSDSDKNVPQAREATLPNGVFYRHWPAVGEPRAVLLLAHGLGEHSGRYQAFAEYVCARGYALVAPDHVGHGRSPGHRAHIAGFSDFLGPLLQLRATIAGWYPGRPCFLVGHSLGGLIAARLLLQVQGQFAGAVLSAAALQVPEPPAPALLWLNRLLSRLWPTLGLLQLDASQVSRDRSVVSAYEADPLVHHGKVSARLVAEMFAAMAQVNQRCGELTLPLLLMHGESDVMTAPAGSSALCAEVASTDKTLHLYPGLYHEIFNEPEREQVLGDLCTWLQARC</sequence>
<dbReference type="Pfam" id="PF12146">
    <property type="entry name" value="Hydrolase_4"/>
    <property type="match status" value="1"/>
</dbReference>
<protein>
    <recommendedName>
        <fullName evidence="4">Monoacylglycerol lipase</fullName>
        <ecNumber evidence="3">3.1.1.23</ecNumber>
    </recommendedName>
</protein>
<dbReference type="Gene3D" id="3.40.50.1820">
    <property type="entry name" value="alpha/beta hydrolase"/>
    <property type="match status" value="1"/>
</dbReference>
<comment type="caution">
    <text evidence="7">The sequence shown here is derived from an EMBL/GenBank/DDBJ whole genome shotgun (WGS) entry which is preliminary data.</text>
</comment>
<dbReference type="InterPro" id="IPR022742">
    <property type="entry name" value="Hydrolase_4"/>
</dbReference>
<dbReference type="SUPFAM" id="SSF53474">
    <property type="entry name" value="alpha/beta-Hydrolases"/>
    <property type="match status" value="1"/>
</dbReference>
<evidence type="ECO:0000256" key="3">
    <source>
        <dbReference type="ARBA" id="ARBA00013254"/>
    </source>
</evidence>
<organism evidence="7 8">
    <name type="scientific">Kineobactrum sediminis</name>
    <dbReference type="NCBI Taxonomy" id="1905677"/>
    <lineage>
        <taxon>Bacteria</taxon>
        <taxon>Pseudomonadati</taxon>
        <taxon>Pseudomonadota</taxon>
        <taxon>Gammaproteobacteria</taxon>
        <taxon>Cellvibrionales</taxon>
        <taxon>Halieaceae</taxon>
        <taxon>Kineobactrum</taxon>
    </lineage>
</organism>
<feature type="domain" description="Serine aminopeptidase S33" evidence="6">
    <location>
        <begin position="43"/>
        <end position="278"/>
    </location>
</feature>
<feature type="compositionally biased region" description="Basic and acidic residues" evidence="5">
    <location>
        <begin position="8"/>
        <end position="19"/>
    </location>
</feature>
<dbReference type="PANTHER" id="PTHR11614">
    <property type="entry name" value="PHOSPHOLIPASE-RELATED"/>
    <property type="match status" value="1"/>
</dbReference>
<evidence type="ECO:0000313" key="7">
    <source>
        <dbReference type="EMBL" id="PLW84353.1"/>
    </source>
</evidence>
<name>A0A2N5Y7H9_9GAMM</name>
<feature type="region of interest" description="Disordered" evidence="5">
    <location>
        <begin position="1"/>
        <end position="22"/>
    </location>
</feature>
<dbReference type="EMBL" id="PKLZ01000001">
    <property type="protein sequence ID" value="PLW84353.1"/>
    <property type="molecule type" value="Genomic_DNA"/>
</dbReference>
<dbReference type="InterPro" id="IPR029058">
    <property type="entry name" value="AB_hydrolase_fold"/>
</dbReference>
<comment type="similarity">
    <text evidence="2">Belongs to the AB hydrolase superfamily.</text>
</comment>
<dbReference type="EC" id="3.1.1.23" evidence="3"/>
<evidence type="ECO:0000256" key="1">
    <source>
        <dbReference type="ARBA" id="ARBA00001613"/>
    </source>
</evidence>
<evidence type="ECO:0000313" key="8">
    <source>
        <dbReference type="Proteomes" id="UP000234845"/>
    </source>
</evidence>
<evidence type="ECO:0000259" key="6">
    <source>
        <dbReference type="Pfam" id="PF12146"/>
    </source>
</evidence>
<dbReference type="AlphaFoldDB" id="A0A2N5Y7H9"/>
<dbReference type="InterPro" id="IPR051044">
    <property type="entry name" value="MAG_DAG_Lipase"/>
</dbReference>
<keyword evidence="8" id="KW-1185">Reference proteome</keyword>
<comment type="catalytic activity">
    <reaction evidence="1">
        <text>Hydrolyzes glycerol monoesters of long-chain fatty acids.</text>
        <dbReference type="EC" id="3.1.1.23"/>
    </reaction>
</comment>
<dbReference type="Proteomes" id="UP000234845">
    <property type="component" value="Unassembled WGS sequence"/>
</dbReference>
<dbReference type="OrthoDB" id="9806902at2"/>
<evidence type="ECO:0000256" key="2">
    <source>
        <dbReference type="ARBA" id="ARBA00008645"/>
    </source>
</evidence>
<proteinExistence type="inferred from homology"/>
<evidence type="ECO:0000256" key="5">
    <source>
        <dbReference type="SAM" id="MobiDB-lite"/>
    </source>
</evidence>
<accession>A0A2N5Y7H9</accession>
<dbReference type="PRINTS" id="PR00111">
    <property type="entry name" value="ABHYDROLASE"/>
</dbReference>
<evidence type="ECO:0000256" key="4">
    <source>
        <dbReference type="ARBA" id="ARBA00071261"/>
    </source>
</evidence>
<keyword evidence="7" id="KW-0378">Hydrolase</keyword>
<dbReference type="InterPro" id="IPR000073">
    <property type="entry name" value="AB_hydrolase_1"/>
</dbReference>
<dbReference type="GO" id="GO:0047372">
    <property type="term" value="F:monoacylglycerol lipase activity"/>
    <property type="evidence" value="ECO:0007669"/>
    <property type="project" value="UniProtKB-EC"/>
</dbReference>
<reference evidence="8" key="1">
    <citation type="submission" date="2017-11" db="EMBL/GenBank/DDBJ databases">
        <title>The draft genome sequence of Chromatocurvus sp. F02.</title>
        <authorList>
            <person name="Du Z.-J."/>
            <person name="Chang Y.-Q."/>
        </authorList>
    </citation>
    <scope>NUCLEOTIDE SEQUENCE [LARGE SCALE GENOMIC DNA]</scope>
    <source>
        <strain evidence="8">F02</strain>
    </source>
</reference>
<gene>
    <name evidence="7" type="ORF">CWI75_03165</name>
</gene>
<dbReference type="FunFam" id="3.40.50.1820:FF:000117">
    <property type="entry name" value="Monoglyceride lipase, putative"/>
    <property type="match status" value="1"/>
</dbReference>